<keyword evidence="3" id="KW-0479">Metal-binding</keyword>
<dbReference type="Gene3D" id="1.10.600.10">
    <property type="entry name" value="Farnesyl Diphosphate Synthase"/>
    <property type="match status" value="1"/>
</dbReference>
<organism evidence="5 6">
    <name type="scientific">Platanthera guangdongensis</name>
    <dbReference type="NCBI Taxonomy" id="2320717"/>
    <lineage>
        <taxon>Eukaryota</taxon>
        <taxon>Viridiplantae</taxon>
        <taxon>Streptophyta</taxon>
        <taxon>Embryophyta</taxon>
        <taxon>Tracheophyta</taxon>
        <taxon>Spermatophyta</taxon>
        <taxon>Magnoliopsida</taxon>
        <taxon>Liliopsida</taxon>
        <taxon>Asparagales</taxon>
        <taxon>Orchidaceae</taxon>
        <taxon>Orchidoideae</taxon>
        <taxon>Orchideae</taxon>
        <taxon>Orchidinae</taxon>
        <taxon>Platanthera</taxon>
    </lineage>
</organism>
<dbReference type="InterPro" id="IPR000092">
    <property type="entry name" value="Polyprenyl_synt"/>
</dbReference>
<name>A0ABR2M6X5_9ASPA</name>
<sequence>MATCDLGGGDRSTSFPTACALEMIHSASLIHDDLPCMDAAPLRRAYPSNHTVFGIGLALLAGDALFPRAFRHIVGHTPNSPSRWRLSSARDDCAGEVVRKTGRVLCGMRWTAGRRQQGGDRGSKKEKRVIWSNRQSGKMRSNYSMMMALGMERATEIVGELKEKAKNEINIFGDRYGDGVLQLYSFVDYAVERGFVIESIRKAAAAATVTTTENCNSGSS</sequence>
<evidence type="ECO:0000313" key="6">
    <source>
        <dbReference type="Proteomes" id="UP001412067"/>
    </source>
</evidence>
<evidence type="ECO:0000256" key="1">
    <source>
        <dbReference type="ARBA" id="ARBA00001946"/>
    </source>
</evidence>
<comment type="similarity">
    <text evidence="2">Belongs to the FPP/GGPP synthase family.</text>
</comment>
<evidence type="ECO:0000313" key="5">
    <source>
        <dbReference type="EMBL" id="KAK8959696.1"/>
    </source>
</evidence>
<dbReference type="Proteomes" id="UP001412067">
    <property type="component" value="Unassembled WGS sequence"/>
</dbReference>
<protein>
    <recommendedName>
        <fullName evidence="7">Geranylgeranyl diphosphate synthase</fullName>
    </recommendedName>
</protein>
<dbReference type="SUPFAM" id="SSF48576">
    <property type="entry name" value="Terpenoid synthases"/>
    <property type="match status" value="1"/>
</dbReference>
<dbReference type="InterPro" id="IPR008949">
    <property type="entry name" value="Isoprenoid_synthase_dom_sf"/>
</dbReference>
<dbReference type="PANTHER" id="PTHR43281:SF5">
    <property type="entry name" value="HETERODIMERIC GERANYLGERANYL PYROPHOSPHATE SYNTHASE SMALL SUBUNIT, CHLOROPLASTIC"/>
    <property type="match status" value="1"/>
</dbReference>
<gene>
    <name evidence="5" type="ORF">KSP40_PGU000150</name>
</gene>
<evidence type="ECO:0000256" key="3">
    <source>
        <dbReference type="ARBA" id="ARBA00022723"/>
    </source>
</evidence>
<evidence type="ECO:0000256" key="4">
    <source>
        <dbReference type="ARBA" id="ARBA00022842"/>
    </source>
</evidence>
<dbReference type="EMBL" id="JBBWWR010000011">
    <property type="protein sequence ID" value="KAK8959696.1"/>
    <property type="molecule type" value="Genomic_DNA"/>
</dbReference>
<accession>A0ABR2M6X5</accession>
<reference evidence="5 6" key="1">
    <citation type="journal article" date="2022" name="Nat. Plants">
        <title>Genomes of leafy and leafless Platanthera orchids illuminate the evolution of mycoheterotrophy.</title>
        <authorList>
            <person name="Li M.H."/>
            <person name="Liu K.W."/>
            <person name="Li Z."/>
            <person name="Lu H.C."/>
            <person name="Ye Q.L."/>
            <person name="Zhang D."/>
            <person name="Wang J.Y."/>
            <person name="Li Y.F."/>
            <person name="Zhong Z.M."/>
            <person name="Liu X."/>
            <person name="Yu X."/>
            <person name="Liu D.K."/>
            <person name="Tu X.D."/>
            <person name="Liu B."/>
            <person name="Hao Y."/>
            <person name="Liao X.Y."/>
            <person name="Jiang Y.T."/>
            <person name="Sun W.H."/>
            <person name="Chen J."/>
            <person name="Chen Y.Q."/>
            <person name="Ai Y."/>
            <person name="Zhai J.W."/>
            <person name="Wu S.S."/>
            <person name="Zhou Z."/>
            <person name="Hsiao Y.Y."/>
            <person name="Wu W.L."/>
            <person name="Chen Y.Y."/>
            <person name="Lin Y.F."/>
            <person name="Hsu J.L."/>
            <person name="Li C.Y."/>
            <person name="Wang Z.W."/>
            <person name="Zhao X."/>
            <person name="Zhong W.Y."/>
            <person name="Ma X.K."/>
            <person name="Ma L."/>
            <person name="Huang J."/>
            <person name="Chen G.Z."/>
            <person name="Huang M.Z."/>
            <person name="Huang L."/>
            <person name="Peng D.H."/>
            <person name="Luo Y.B."/>
            <person name="Zou S.Q."/>
            <person name="Chen S.P."/>
            <person name="Lan S."/>
            <person name="Tsai W.C."/>
            <person name="Van de Peer Y."/>
            <person name="Liu Z.J."/>
        </authorList>
    </citation>
    <scope>NUCLEOTIDE SEQUENCE [LARGE SCALE GENOMIC DNA]</scope>
    <source>
        <strain evidence="5">Lor288</strain>
    </source>
</reference>
<proteinExistence type="inferred from homology"/>
<evidence type="ECO:0008006" key="7">
    <source>
        <dbReference type="Google" id="ProtNLM"/>
    </source>
</evidence>
<keyword evidence="4" id="KW-0460">Magnesium</keyword>
<evidence type="ECO:0000256" key="2">
    <source>
        <dbReference type="ARBA" id="ARBA00006706"/>
    </source>
</evidence>
<comment type="caution">
    <text evidence="5">The sequence shown here is derived from an EMBL/GenBank/DDBJ whole genome shotgun (WGS) entry which is preliminary data.</text>
</comment>
<keyword evidence="6" id="KW-1185">Reference proteome</keyword>
<comment type="cofactor">
    <cofactor evidence="1">
        <name>Mg(2+)</name>
        <dbReference type="ChEBI" id="CHEBI:18420"/>
    </cofactor>
</comment>
<dbReference type="Pfam" id="PF00348">
    <property type="entry name" value="polyprenyl_synt"/>
    <property type="match status" value="1"/>
</dbReference>
<dbReference type="PANTHER" id="PTHR43281">
    <property type="entry name" value="FARNESYL DIPHOSPHATE SYNTHASE"/>
    <property type="match status" value="1"/>
</dbReference>